<sequence>MKTITNMKKAIGVFRTYGIPLTGKKKQAHFYRELQMDKIFVDGLVYELENELDRVLTDDTATRVETPSELLEELLTA</sequence>
<accession>A0ABS9BVV0</accession>
<name>A0ABS9BVV0_9BACT</name>
<evidence type="ECO:0000313" key="2">
    <source>
        <dbReference type="Proteomes" id="UP001201449"/>
    </source>
</evidence>
<comment type="caution">
    <text evidence="1">The sequence shown here is derived from an EMBL/GenBank/DDBJ whole genome shotgun (WGS) entry which is preliminary data.</text>
</comment>
<reference evidence="1 2" key="1">
    <citation type="submission" date="2022-01" db="EMBL/GenBank/DDBJ databases">
        <title>Mariniradius saccharolyticus sp. nov., isolated from sediment of a river.</title>
        <authorList>
            <person name="Liu H."/>
        </authorList>
    </citation>
    <scope>NUCLEOTIDE SEQUENCE [LARGE SCALE GENOMIC DNA]</scope>
    <source>
        <strain evidence="1 2">RY-2</strain>
    </source>
</reference>
<gene>
    <name evidence="1" type="ORF">L0U89_14080</name>
</gene>
<protein>
    <submittedName>
        <fullName evidence="1">Acyl carrier protein</fullName>
    </submittedName>
</protein>
<dbReference type="EMBL" id="JAKEVZ010000010">
    <property type="protein sequence ID" value="MCF1752186.1"/>
    <property type="molecule type" value="Genomic_DNA"/>
</dbReference>
<dbReference type="Proteomes" id="UP001201449">
    <property type="component" value="Unassembled WGS sequence"/>
</dbReference>
<keyword evidence="2" id="KW-1185">Reference proteome</keyword>
<evidence type="ECO:0000313" key="1">
    <source>
        <dbReference type="EMBL" id="MCF1752186.1"/>
    </source>
</evidence>
<organism evidence="1 2">
    <name type="scientific">Mariniradius sediminis</name>
    <dbReference type="NCBI Taxonomy" id="2909237"/>
    <lineage>
        <taxon>Bacteria</taxon>
        <taxon>Pseudomonadati</taxon>
        <taxon>Bacteroidota</taxon>
        <taxon>Cytophagia</taxon>
        <taxon>Cytophagales</taxon>
        <taxon>Cyclobacteriaceae</taxon>
        <taxon>Mariniradius</taxon>
    </lineage>
</organism>
<dbReference type="RefSeq" id="WP_008630324.1">
    <property type="nucleotide sequence ID" value="NZ_JAKEVZ010000010.1"/>
</dbReference>
<proteinExistence type="predicted"/>